<dbReference type="PROSITE" id="PS00211">
    <property type="entry name" value="ABC_TRANSPORTER_1"/>
    <property type="match status" value="1"/>
</dbReference>
<dbReference type="PANTHER" id="PTHR43394">
    <property type="entry name" value="ATP-DEPENDENT PERMEASE MDL1, MITOCHONDRIAL"/>
    <property type="match status" value="1"/>
</dbReference>
<dbReference type="SMART" id="SM00382">
    <property type="entry name" value="AAA"/>
    <property type="match status" value="1"/>
</dbReference>
<keyword evidence="11" id="KW-1185">Reference proteome</keyword>
<evidence type="ECO:0000256" key="5">
    <source>
        <dbReference type="ARBA" id="ARBA00022989"/>
    </source>
</evidence>
<feature type="domain" description="ABC transporter" evidence="8">
    <location>
        <begin position="344"/>
        <end position="582"/>
    </location>
</feature>
<keyword evidence="6 7" id="KW-0472">Membrane</keyword>
<accession>A0A6N7Y3N3</accession>
<dbReference type="GO" id="GO:0015421">
    <property type="term" value="F:ABC-type oligopeptide transporter activity"/>
    <property type="evidence" value="ECO:0007669"/>
    <property type="project" value="TreeGrafter"/>
</dbReference>
<comment type="subcellular location">
    <subcellularLocation>
        <location evidence="1">Cell membrane</location>
        <topology evidence="1">Multi-pass membrane protein</topology>
    </subcellularLocation>
</comment>
<comment type="caution">
    <text evidence="10">The sequence shown here is derived from an EMBL/GenBank/DDBJ whole genome shotgun (WGS) entry which is preliminary data.</text>
</comment>
<evidence type="ECO:0000259" key="9">
    <source>
        <dbReference type="PROSITE" id="PS50929"/>
    </source>
</evidence>
<gene>
    <name evidence="10" type="ORF">FYJ83_18720</name>
</gene>
<reference evidence="10 11" key="1">
    <citation type="submission" date="2019-09" db="EMBL/GenBank/DDBJ databases">
        <title>In-depth cultivation of the pig gut microbiome towards novel bacterial diversity and tailored functional studies.</title>
        <authorList>
            <person name="Wylensek D."/>
            <person name="Hitch T.C.A."/>
            <person name="Clavel T."/>
        </authorList>
    </citation>
    <scope>NUCLEOTIDE SEQUENCE [LARGE SCALE GENOMIC DNA]</scope>
    <source>
        <strain evidence="10 11">WCA3-693-APC-4?</strain>
    </source>
</reference>
<feature type="transmembrane region" description="Helical" evidence="7">
    <location>
        <begin position="61"/>
        <end position="82"/>
    </location>
</feature>
<dbReference type="Pfam" id="PF00005">
    <property type="entry name" value="ABC_tran"/>
    <property type="match status" value="1"/>
</dbReference>
<dbReference type="EMBL" id="VUNQ01000080">
    <property type="protein sequence ID" value="MSU03494.1"/>
    <property type="molecule type" value="Genomic_DNA"/>
</dbReference>
<dbReference type="InterPro" id="IPR017871">
    <property type="entry name" value="ABC_transporter-like_CS"/>
</dbReference>
<keyword evidence="3" id="KW-0547">Nucleotide-binding</keyword>
<evidence type="ECO:0000313" key="11">
    <source>
        <dbReference type="Proteomes" id="UP000469523"/>
    </source>
</evidence>
<feature type="transmembrane region" description="Helical" evidence="7">
    <location>
        <begin position="265"/>
        <end position="289"/>
    </location>
</feature>
<dbReference type="InterPro" id="IPR003439">
    <property type="entry name" value="ABC_transporter-like_ATP-bd"/>
</dbReference>
<dbReference type="PANTHER" id="PTHR43394:SF1">
    <property type="entry name" value="ATP-BINDING CASSETTE SUB-FAMILY B MEMBER 10, MITOCHONDRIAL"/>
    <property type="match status" value="1"/>
</dbReference>
<evidence type="ECO:0000256" key="2">
    <source>
        <dbReference type="ARBA" id="ARBA00022692"/>
    </source>
</evidence>
<evidence type="ECO:0000256" key="7">
    <source>
        <dbReference type="SAM" id="Phobius"/>
    </source>
</evidence>
<dbReference type="SUPFAM" id="SSF90123">
    <property type="entry name" value="ABC transporter transmembrane region"/>
    <property type="match status" value="1"/>
</dbReference>
<evidence type="ECO:0000259" key="8">
    <source>
        <dbReference type="PROSITE" id="PS50893"/>
    </source>
</evidence>
<keyword evidence="5 7" id="KW-1133">Transmembrane helix</keyword>
<evidence type="ECO:0000256" key="1">
    <source>
        <dbReference type="ARBA" id="ARBA00004651"/>
    </source>
</evidence>
<evidence type="ECO:0000313" key="10">
    <source>
        <dbReference type="EMBL" id="MSU03494.1"/>
    </source>
</evidence>
<dbReference type="InterPro" id="IPR036640">
    <property type="entry name" value="ABC1_TM_sf"/>
</dbReference>
<dbReference type="GO" id="GO:0016887">
    <property type="term" value="F:ATP hydrolysis activity"/>
    <property type="evidence" value="ECO:0007669"/>
    <property type="project" value="InterPro"/>
</dbReference>
<evidence type="ECO:0000256" key="4">
    <source>
        <dbReference type="ARBA" id="ARBA00022840"/>
    </source>
</evidence>
<dbReference type="Gene3D" id="3.40.50.300">
    <property type="entry name" value="P-loop containing nucleotide triphosphate hydrolases"/>
    <property type="match status" value="1"/>
</dbReference>
<dbReference type="SUPFAM" id="SSF52540">
    <property type="entry name" value="P-loop containing nucleoside triphosphate hydrolases"/>
    <property type="match status" value="1"/>
</dbReference>
<dbReference type="InterPro" id="IPR039421">
    <property type="entry name" value="Type_1_exporter"/>
</dbReference>
<keyword evidence="4 10" id="KW-0067">ATP-binding</keyword>
<evidence type="ECO:0000256" key="6">
    <source>
        <dbReference type="ARBA" id="ARBA00023136"/>
    </source>
</evidence>
<dbReference type="GO" id="GO:0005886">
    <property type="term" value="C:plasma membrane"/>
    <property type="evidence" value="ECO:0007669"/>
    <property type="project" value="UniProtKB-SubCell"/>
</dbReference>
<keyword evidence="2 7" id="KW-0812">Transmembrane</keyword>
<dbReference type="PROSITE" id="PS50893">
    <property type="entry name" value="ABC_TRANSPORTER_2"/>
    <property type="match status" value="1"/>
</dbReference>
<sequence>MPKSKFQILKYFFKLTNNLSRTYIPKTVLASLLKAFTPFLNIIIPKLIIDELMGNQSINILIIYVGVLSIGNLIFKILNSYFEKIMELERTDLFNKIDSYLGEKCVEMDFENIEDPEILDLKERAYFAIYNMNAIGWALEKTSQIIYEGITLIGLSYILITLNPLIILVILIIVFLNSYIFKKIEKIRFEDNQKSIFDNRAFSYFIRLTSDFSVGKDIRLYNGKSLILNKARYFTDNLLKIYSKQFTDIGKYSGITNINIQVQMIIIYGYLAISVIGETITIGSFTMYANTVRSFSTSIMSFVNSFIDINQICLYLELFIQFDSIESKNSKGIIDIDNIENFTIEFKNVSFKYPNKNEYTLKDISIVIKPKEKLSIVGLNGAGKTTFIKLLSRLYEPTEGEILLGGVDIREYKYTEYMKLMSIVFQDFKLLSFSIKENFLFDSEVDDTRIIQCLEEAGFGEDLDKLKNGIDTNIYKSFDKNGIEFSGGQSQKIAIARALYKDSPIVILDEPTSALDPISEYEIYNSFNKLVEGKTAIYISHRLSSTRFSDKIAVFKNGSIIEYGNHNELMKKEDSLYGNMYNTQAKYYIA</sequence>
<dbReference type="InterPro" id="IPR027417">
    <property type="entry name" value="P-loop_NTPase"/>
</dbReference>
<dbReference type="PROSITE" id="PS50929">
    <property type="entry name" value="ABC_TM1F"/>
    <property type="match status" value="1"/>
</dbReference>
<dbReference type="AlphaFoldDB" id="A0A6N7Y3N3"/>
<dbReference type="InterPro" id="IPR011527">
    <property type="entry name" value="ABC1_TM_dom"/>
</dbReference>
<dbReference type="GO" id="GO:0005524">
    <property type="term" value="F:ATP binding"/>
    <property type="evidence" value="ECO:0007669"/>
    <property type="project" value="UniProtKB-KW"/>
</dbReference>
<proteinExistence type="predicted"/>
<name>A0A6N7Y3N3_9FIRM</name>
<feature type="domain" description="ABC transmembrane type-1" evidence="9">
    <location>
        <begin position="132"/>
        <end position="311"/>
    </location>
</feature>
<dbReference type="Gene3D" id="1.20.1560.10">
    <property type="entry name" value="ABC transporter type 1, transmembrane domain"/>
    <property type="match status" value="1"/>
</dbReference>
<protein>
    <submittedName>
        <fullName evidence="10">ABC transporter ATP-binding protein</fullName>
    </submittedName>
</protein>
<feature type="transmembrane region" description="Helical" evidence="7">
    <location>
        <begin position="157"/>
        <end position="180"/>
    </location>
</feature>
<dbReference type="InterPro" id="IPR003593">
    <property type="entry name" value="AAA+_ATPase"/>
</dbReference>
<dbReference type="RefSeq" id="WP_154443049.1">
    <property type="nucleotide sequence ID" value="NZ_JAHLPJ010000001.1"/>
</dbReference>
<dbReference type="Proteomes" id="UP000469523">
    <property type="component" value="Unassembled WGS sequence"/>
</dbReference>
<organism evidence="10 11">
    <name type="scientific">Tissierella pigra</name>
    <dbReference type="NCBI Taxonomy" id="2607614"/>
    <lineage>
        <taxon>Bacteria</taxon>
        <taxon>Bacillati</taxon>
        <taxon>Bacillota</taxon>
        <taxon>Tissierellia</taxon>
        <taxon>Tissierellales</taxon>
        <taxon>Tissierellaceae</taxon>
        <taxon>Tissierella</taxon>
    </lineage>
</organism>
<evidence type="ECO:0000256" key="3">
    <source>
        <dbReference type="ARBA" id="ARBA00022741"/>
    </source>
</evidence>